<gene>
    <name evidence="1" type="ORF">GCM10010531_00460</name>
</gene>
<evidence type="ECO:0000313" key="1">
    <source>
        <dbReference type="EMBL" id="GAA3153452.1"/>
    </source>
</evidence>
<proteinExistence type="predicted"/>
<keyword evidence="2" id="KW-1185">Reference proteome</keyword>
<accession>A0ABP6NMP1</accession>
<evidence type="ECO:0000313" key="2">
    <source>
        <dbReference type="Proteomes" id="UP001499924"/>
    </source>
</evidence>
<dbReference type="EMBL" id="BAAAVV010000001">
    <property type="protein sequence ID" value="GAA3153452.1"/>
    <property type="molecule type" value="Genomic_DNA"/>
</dbReference>
<dbReference type="Proteomes" id="UP001499924">
    <property type="component" value="Unassembled WGS sequence"/>
</dbReference>
<name>A0ABP6NMP1_9ACTN</name>
<dbReference type="RefSeq" id="WP_344686468.1">
    <property type="nucleotide sequence ID" value="NZ_BAAAVV010000001.1"/>
</dbReference>
<comment type="caution">
    <text evidence="1">The sequence shown here is derived from an EMBL/GenBank/DDBJ whole genome shotgun (WGS) entry which is preliminary data.</text>
</comment>
<protein>
    <submittedName>
        <fullName evidence="1">Uncharacterized protein</fullName>
    </submittedName>
</protein>
<organism evidence="1 2">
    <name type="scientific">Blastococcus jejuensis</name>
    <dbReference type="NCBI Taxonomy" id="351224"/>
    <lineage>
        <taxon>Bacteria</taxon>
        <taxon>Bacillati</taxon>
        <taxon>Actinomycetota</taxon>
        <taxon>Actinomycetes</taxon>
        <taxon>Geodermatophilales</taxon>
        <taxon>Geodermatophilaceae</taxon>
        <taxon>Blastococcus</taxon>
    </lineage>
</organism>
<sequence length="92" mass="9544">MITSTWTFAPAGVLGQGSADARPYPGVAVRLPAVAPQVAVQGTGVPIARLRGMTGIDCTPRGEFLAQRFVAKHSTQNDGTTLGFHPSGRPLS</sequence>
<reference evidence="2" key="1">
    <citation type="journal article" date="2019" name="Int. J. Syst. Evol. Microbiol.">
        <title>The Global Catalogue of Microorganisms (GCM) 10K type strain sequencing project: providing services to taxonomists for standard genome sequencing and annotation.</title>
        <authorList>
            <consortium name="The Broad Institute Genomics Platform"/>
            <consortium name="The Broad Institute Genome Sequencing Center for Infectious Disease"/>
            <person name="Wu L."/>
            <person name="Ma J."/>
        </authorList>
    </citation>
    <scope>NUCLEOTIDE SEQUENCE [LARGE SCALE GENOMIC DNA]</scope>
    <source>
        <strain evidence="2">JCM 15614</strain>
    </source>
</reference>